<dbReference type="KEGG" id="mhos:CXR34_04065"/>
<evidence type="ECO:0000313" key="1">
    <source>
        <dbReference type="EMBL" id="AUG28725.1"/>
    </source>
</evidence>
<dbReference type="RefSeq" id="WP_101305653.1">
    <property type="nucleotide sequence ID" value="NZ_CP025299.1"/>
</dbReference>
<proteinExistence type="predicted"/>
<dbReference type="Proteomes" id="UP000233276">
    <property type="component" value="Chromosome"/>
</dbReference>
<dbReference type="AlphaFoldDB" id="A0A2K9D4X9"/>
<dbReference type="EMBL" id="CP025299">
    <property type="protein sequence ID" value="AUG28725.1"/>
    <property type="molecule type" value="Genomic_DNA"/>
</dbReference>
<name>A0A2K9D4X9_9MICO</name>
<protein>
    <submittedName>
        <fullName evidence="1">Uncharacterized protein</fullName>
    </submittedName>
</protein>
<accession>A0A2K9D4X9</accession>
<gene>
    <name evidence="1" type="ORF">CXR34_04065</name>
</gene>
<organism evidence="1 2">
    <name type="scientific">Microbacterium hominis</name>
    <dbReference type="NCBI Taxonomy" id="162426"/>
    <lineage>
        <taxon>Bacteria</taxon>
        <taxon>Bacillati</taxon>
        <taxon>Actinomycetota</taxon>
        <taxon>Actinomycetes</taxon>
        <taxon>Micrococcales</taxon>
        <taxon>Microbacteriaceae</taxon>
        <taxon>Microbacterium</taxon>
    </lineage>
</organism>
<reference evidence="1 2" key="1">
    <citation type="submission" date="2017-12" db="EMBL/GenBank/DDBJ databases">
        <title>Isolation and characterization of estrogens degradatiion strain Microbacterium hominis SJTG1.</title>
        <authorList>
            <person name="Xiong W."/>
            <person name="Yin C."/>
            <person name="Zheng D."/>
            <person name="Liang R."/>
        </authorList>
    </citation>
    <scope>NUCLEOTIDE SEQUENCE [LARGE SCALE GENOMIC DNA]</scope>
    <source>
        <strain evidence="1 2">SJTG1</strain>
    </source>
</reference>
<evidence type="ECO:0000313" key="2">
    <source>
        <dbReference type="Proteomes" id="UP000233276"/>
    </source>
</evidence>
<sequence length="304" mass="31048">MPSGTKIASAVAVTDTTLPLFNPDLAMPVASSRAAKGLLGIWDMNHSYTPSAAGAATGLAIPNTAWEDAAALLGSGTSSSLAATFTTDSGHVAGTTSAFERTSKGGLHGIVSQTNITAADQGAYILLPSAIRTYLLANLTHNYFVSVWSRITRVAAAGSSSLLLAAIQNNASPAANYLIRLHADAAGVKQNGVGLGSASLLAINTLGNDYSEFGASGQVGTVTSSSFNPGMYWGSTSKAGASQNSNSGNFNKAPSWIFYRMHLEDLSVSGRTFAQAAIADQAAWALAFGAGGRFNGDTFTTPAI</sequence>